<dbReference type="SMART" id="SM00343">
    <property type="entry name" value="ZnF_C2HC"/>
    <property type="match status" value="1"/>
</dbReference>
<evidence type="ECO:0000256" key="2">
    <source>
        <dbReference type="PROSITE-ProRule" id="PRU00047"/>
    </source>
</evidence>
<protein>
    <recommendedName>
        <fullName evidence="4">CCHC-type domain-containing protein</fullName>
    </recommendedName>
</protein>
<keyword evidence="2" id="KW-0862">Zinc</keyword>
<feature type="compositionally biased region" description="Low complexity" evidence="3">
    <location>
        <begin position="19"/>
        <end position="33"/>
    </location>
</feature>
<dbReference type="STRING" id="765257.A0A0C9Y868"/>
<organism evidence="5 6">
    <name type="scientific">Pisolithus microcarpus 441</name>
    <dbReference type="NCBI Taxonomy" id="765257"/>
    <lineage>
        <taxon>Eukaryota</taxon>
        <taxon>Fungi</taxon>
        <taxon>Dikarya</taxon>
        <taxon>Basidiomycota</taxon>
        <taxon>Agaricomycotina</taxon>
        <taxon>Agaricomycetes</taxon>
        <taxon>Agaricomycetidae</taxon>
        <taxon>Boletales</taxon>
        <taxon>Sclerodermatineae</taxon>
        <taxon>Pisolithaceae</taxon>
        <taxon>Pisolithus</taxon>
    </lineage>
</organism>
<accession>A0A0C9Y868</accession>
<keyword evidence="6" id="KW-1185">Reference proteome</keyword>
<dbReference type="Gene3D" id="4.10.60.10">
    <property type="entry name" value="Zinc finger, CCHC-type"/>
    <property type="match status" value="1"/>
</dbReference>
<reference evidence="5 6" key="1">
    <citation type="submission" date="2014-04" db="EMBL/GenBank/DDBJ databases">
        <authorList>
            <consortium name="DOE Joint Genome Institute"/>
            <person name="Kuo A."/>
            <person name="Kohler A."/>
            <person name="Costa M.D."/>
            <person name="Nagy L.G."/>
            <person name="Floudas D."/>
            <person name="Copeland A."/>
            <person name="Barry K.W."/>
            <person name="Cichocki N."/>
            <person name="Veneault-Fourrey C."/>
            <person name="LaButti K."/>
            <person name="Lindquist E.A."/>
            <person name="Lipzen A."/>
            <person name="Lundell T."/>
            <person name="Morin E."/>
            <person name="Murat C."/>
            <person name="Sun H."/>
            <person name="Tunlid A."/>
            <person name="Henrissat B."/>
            <person name="Grigoriev I.V."/>
            <person name="Hibbett D.S."/>
            <person name="Martin F."/>
            <person name="Nordberg H.P."/>
            <person name="Cantor M.N."/>
            <person name="Hua S.X."/>
        </authorList>
    </citation>
    <scope>NUCLEOTIDE SEQUENCE [LARGE SCALE GENOMIC DNA]</scope>
    <source>
        <strain evidence="5 6">441</strain>
    </source>
</reference>
<dbReference type="HOGENOM" id="CLU_792538_0_0_1"/>
<dbReference type="OrthoDB" id="2692621at2759"/>
<feature type="domain" description="CCHC-type" evidence="4">
    <location>
        <begin position="281"/>
        <end position="296"/>
    </location>
</feature>
<dbReference type="GO" id="GO:0008270">
    <property type="term" value="F:zinc ion binding"/>
    <property type="evidence" value="ECO:0007669"/>
    <property type="project" value="UniProtKB-KW"/>
</dbReference>
<keyword evidence="2" id="KW-0863">Zinc-finger</keyword>
<dbReference type="AlphaFoldDB" id="A0A0C9Y868"/>
<feature type="region of interest" description="Disordered" evidence="3">
    <location>
        <begin position="1"/>
        <end position="33"/>
    </location>
</feature>
<dbReference type="InterPro" id="IPR001878">
    <property type="entry name" value="Znf_CCHC"/>
</dbReference>
<reference evidence="6" key="2">
    <citation type="submission" date="2015-01" db="EMBL/GenBank/DDBJ databases">
        <title>Evolutionary Origins and Diversification of the Mycorrhizal Mutualists.</title>
        <authorList>
            <consortium name="DOE Joint Genome Institute"/>
            <consortium name="Mycorrhizal Genomics Consortium"/>
            <person name="Kohler A."/>
            <person name="Kuo A."/>
            <person name="Nagy L.G."/>
            <person name="Floudas D."/>
            <person name="Copeland A."/>
            <person name="Barry K.W."/>
            <person name="Cichocki N."/>
            <person name="Veneault-Fourrey C."/>
            <person name="LaButti K."/>
            <person name="Lindquist E.A."/>
            <person name="Lipzen A."/>
            <person name="Lundell T."/>
            <person name="Morin E."/>
            <person name="Murat C."/>
            <person name="Riley R."/>
            <person name="Ohm R."/>
            <person name="Sun H."/>
            <person name="Tunlid A."/>
            <person name="Henrissat B."/>
            <person name="Grigoriev I.V."/>
            <person name="Hibbett D.S."/>
            <person name="Martin F."/>
        </authorList>
    </citation>
    <scope>NUCLEOTIDE SEQUENCE [LARGE SCALE GENOMIC DNA]</scope>
    <source>
        <strain evidence="6">441</strain>
    </source>
</reference>
<proteinExistence type="predicted"/>
<dbReference type="InterPro" id="IPR036875">
    <property type="entry name" value="Znf_CCHC_sf"/>
</dbReference>
<evidence type="ECO:0000313" key="6">
    <source>
        <dbReference type="Proteomes" id="UP000054018"/>
    </source>
</evidence>
<sequence>MTSLQEGTSTSVPSPVPRQSKQPSAPVPQSSQPTVGLQYWHRFYHPESEHPIGGCSSSSEVNSSWEFNVNKPSLFSGKYGELCPWLNQIAAYLALNAHIYKTDHVKIGLVLSYMTMGIAGAFTSNYIARYVNGWEDQHYIEINREAGDQKAQAVIKLKFLTQGDHPLENYMAEFLGLFNQAGLLPTPVKGGVLFAQGLSCNLRDHILDRQHPPTNINKWVRAAGEVYTSQISKDIYNKSPNMPHRPNPFTFPKPTRDPNAMDIDQAQCTPCRGRSVRAITCYNCGKEGHVKRECQDKPQVAKEILHRQAGERLEKMFEVSDRALKDF</sequence>
<evidence type="ECO:0000256" key="3">
    <source>
        <dbReference type="SAM" id="MobiDB-lite"/>
    </source>
</evidence>
<evidence type="ECO:0000259" key="4">
    <source>
        <dbReference type="PROSITE" id="PS50158"/>
    </source>
</evidence>
<gene>
    <name evidence="5" type="ORF">PISMIDRAFT_18212</name>
</gene>
<dbReference type="Pfam" id="PF00098">
    <property type="entry name" value="zf-CCHC"/>
    <property type="match status" value="1"/>
</dbReference>
<evidence type="ECO:0000256" key="1">
    <source>
        <dbReference type="ARBA" id="ARBA00022664"/>
    </source>
</evidence>
<dbReference type="EMBL" id="KN834019">
    <property type="protein sequence ID" value="KIK13116.1"/>
    <property type="molecule type" value="Genomic_DNA"/>
</dbReference>
<keyword evidence="2" id="KW-0479">Metal-binding</keyword>
<name>A0A0C9Y868_9AGAM</name>
<dbReference type="Proteomes" id="UP000054018">
    <property type="component" value="Unassembled WGS sequence"/>
</dbReference>
<dbReference type="PROSITE" id="PS50158">
    <property type="entry name" value="ZF_CCHC"/>
    <property type="match status" value="1"/>
</dbReference>
<dbReference type="GO" id="GO:0006397">
    <property type="term" value="P:mRNA processing"/>
    <property type="evidence" value="ECO:0007669"/>
    <property type="project" value="UniProtKB-KW"/>
</dbReference>
<evidence type="ECO:0000313" key="5">
    <source>
        <dbReference type="EMBL" id="KIK13116.1"/>
    </source>
</evidence>
<keyword evidence="1" id="KW-0507">mRNA processing</keyword>
<feature type="compositionally biased region" description="Polar residues" evidence="3">
    <location>
        <begin position="1"/>
        <end position="13"/>
    </location>
</feature>
<dbReference type="GO" id="GO:0003676">
    <property type="term" value="F:nucleic acid binding"/>
    <property type="evidence" value="ECO:0007669"/>
    <property type="project" value="InterPro"/>
</dbReference>
<dbReference type="SUPFAM" id="SSF57756">
    <property type="entry name" value="Retrovirus zinc finger-like domains"/>
    <property type="match status" value="1"/>
</dbReference>